<accession>A0A1I1K6I6</accession>
<keyword evidence="2" id="KW-1133">Transmembrane helix</keyword>
<feature type="transmembrane region" description="Helical" evidence="2">
    <location>
        <begin position="92"/>
        <end position="112"/>
    </location>
</feature>
<feature type="transmembrane region" description="Helical" evidence="2">
    <location>
        <begin position="383"/>
        <end position="404"/>
    </location>
</feature>
<reference evidence="4" key="1">
    <citation type="submission" date="2016-10" db="EMBL/GenBank/DDBJ databases">
        <authorList>
            <person name="Varghese N."/>
            <person name="Submissions S."/>
        </authorList>
    </citation>
    <scope>NUCLEOTIDE SEQUENCE [LARGE SCALE GENOMIC DNA]</scope>
    <source>
        <strain evidence="4">DSM 45962</strain>
    </source>
</reference>
<gene>
    <name evidence="3" type="ORF">SAMN05661030_1219</name>
</gene>
<feature type="region of interest" description="Disordered" evidence="1">
    <location>
        <begin position="412"/>
        <end position="441"/>
    </location>
</feature>
<dbReference type="AlphaFoldDB" id="A0A1I1K6I6"/>
<evidence type="ECO:0000256" key="1">
    <source>
        <dbReference type="SAM" id="MobiDB-lite"/>
    </source>
</evidence>
<keyword evidence="2" id="KW-0472">Membrane</keyword>
<dbReference type="Proteomes" id="UP000199022">
    <property type="component" value="Unassembled WGS sequence"/>
</dbReference>
<feature type="transmembrane region" description="Helical" evidence="2">
    <location>
        <begin position="214"/>
        <end position="238"/>
    </location>
</feature>
<feature type="transmembrane region" description="Helical" evidence="2">
    <location>
        <begin position="173"/>
        <end position="202"/>
    </location>
</feature>
<feature type="transmembrane region" description="Helical" evidence="2">
    <location>
        <begin position="320"/>
        <end position="340"/>
    </location>
</feature>
<evidence type="ECO:0008006" key="5">
    <source>
        <dbReference type="Google" id="ProtNLM"/>
    </source>
</evidence>
<keyword evidence="4" id="KW-1185">Reference proteome</keyword>
<dbReference type="STRING" id="1225127.SAMN05661030_1219"/>
<dbReference type="EMBL" id="FOMD01000001">
    <property type="protein sequence ID" value="SFC53150.1"/>
    <property type="molecule type" value="Genomic_DNA"/>
</dbReference>
<keyword evidence="2" id="KW-0812">Transmembrane</keyword>
<sequence>MSRRARERLTWLALTVFFGLQIRHDFLGIMDPTFKMGFQEDSDSLVRDLMLDPGPGIFPLLGGVGREYPSQFGLQGIVMNWASPGDLFYEQLRLVTCFLTAAVFATAVVAAGRVWGRRAAVVLAVLLTLSFWTNVFGASTYWQLWTFLLPTLVPLLVWPRLGAGRRKWVKGGLLIAFLVFLRCLNGYEFISTVLLGTAAAVAFHEFRGRVDRRFLAGLVAAMAAGVVGFGMAVGVHVLQLLARFGDASIIEQRLEERTFDPSDVARILDSARAQGDPVWGWLLDGDGVVGLWLFRMVHYLLNPAVSFPAYREAGFGFSSFGLPVYLFVFVFFVLAIHAWRGRQVDAPLQRRLAVAAGLGLLGAFSWMVLAVGHMLDHPHLDTIVFYLPFLPFVFAMISVRLATISYRAWPSHRRGGEEHAGGAVFREGTGTHRPADAGAAS</sequence>
<protein>
    <recommendedName>
        <fullName evidence="5">Dolichyl-phosphate-mannose-protein mannosyltransferase</fullName>
    </recommendedName>
</protein>
<name>A0A1I1K6I6_9ACTN</name>
<evidence type="ECO:0000313" key="3">
    <source>
        <dbReference type="EMBL" id="SFC53150.1"/>
    </source>
</evidence>
<evidence type="ECO:0000313" key="4">
    <source>
        <dbReference type="Proteomes" id="UP000199022"/>
    </source>
</evidence>
<proteinExistence type="predicted"/>
<feature type="transmembrane region" description="Helical" evidence="2">
    <location>
        <begin position="119"/>
        <end position="136"/>
    </location>
</feature>
<organism evidence="3 4">
    <name type="scientific">Klenkia taihuensis</name>
    <dbReference type="NCBI Taxonomy" id="1225127"/>
    <lineage>
        <taxon>Bacteria</taxon>
        <taxon>Bacillati</taxon>
        <taxon>Actinomycetota</taxon>
        <taxon>Actinomycetes</taxon>
        <taxon>Geodermatophilales</taxon>
        <taxon>Geodermatophilaceae</taxon>
        <taxon>Klenkia</taxon>
    </lineage>
</organism>
<evidence type="ECO:0000256" key="2">
    <source>
        <dbReference type="SAM" id="Phobius"/>
    </source>
</evidence>
<feature type="transmembrane region" description="Helical" evidence="2">
    <location>
        <begin position="352"/>
        <end position="371"/>
    </location>
</feature>